<evidence type="ECO:0000313" key="1">
    <source>
        <dbReference type="Proteomes" id="UP000036681"/>
    </source>
</evidence>
<proteinExistence type="predicted"/>
<keyword evidence="1" id="KW-1185">Reference proteome</keyword>
<dbReference type="WBParaSite" id="ALUE_0002309501-mRNA-1">
    <property type="protein sequence ID" value="ALUE_0002309501-mRNA-1"/>
    <property type="gene ID" value="ALUE_0002309501"/>
</dbReference>
<name>A0A0M3IWG7_ASCLU</name>
<evidence type="ECO:0000313" key="2">
    <source>
        <dbReference type="WBParaSite" id="ALUE_0002309501-mRNA-1"/>
    </source>
</evidence>
<protein>
    <submittedName>
        <fullName evidence="2">Uncharacterized protein</fullName>
    </submittedName>
</protein>
<reference evidence="2" key="1">
    <citation type="submission" date="2017-02" db="UniProtKB">
        <authorList>
            <consortium name="WormBaseParasite"/>
        </authorList>
    </citation>
    <scope>IDENTIFICATION</scope>
</reference>
<sequence>MKVTFPKVLFFLVLLLSSNVKFAFIASIVFQKKCSTLCTSNIYIAQSFDPQ</sequence>
<dbReference type="AlphaFoldDB" id="A0A0M3IWG7"/>
<dbReference type="Proteomes" id="UP000036681">
    <property type="component" value="Unplaced"/>
</dbReference>
<organism evidence="1 2">
    <name type="scientific">Ascaris lumbricoides</name>
    <name type="common">Giant roundworm</name>
    <dbReference type="NCBI Taxonomy" id="6252"/>
    <lineage>
        <taxon>Eukaryota</taxon>
        <taxon>Metazoa</taxon>
        <taxon>Ecdysozoa</taxon>
        <taxon>Nematoda</taxon>
        <taxon>Chromadorea</taxon>
        <taxon>Rhabditida</taxon>
        <taxon>Spirurina</taxon>
        <taxon>Ascaridomorpha</taxon>
        <taxon>Ascaridoidea</taxon>
        <taxon>Ascarididae</taxon>
        <taxon>Ascaris</taxon>
    </lineage>
</organism>
<accession>A0A0M3IWG7</accession>